<feature type="region of interest" description="Disordered" evidence="1">
    <location>
        <begin position="302"/>
        <end position="321"/>
    </location>
</feature>
<sequence length="430" mass="44611">MAATSGRGLAGKSVVGRLSMSPPKRLQNVSVQMQMLNSPLALPFASHPTPEARRHCSKPATLLSILAEQRGKNGWTDPPPPPLLKVFPTRQKRLRRRRQLTPSDPLQSKATGLFSRNYTRLVIALLLTLLVAYHFGFLTGPPKGEAPVDPPPPQPITNAGDSPDAAVKVGNPLPTTPPAEGSDASVVAPAPLPNPPAAPSSSSSPPVPSPTSTSASPSSSSAPPSPSPESASPPPFTSTPTADAAPSPSPSPAAPPVLVGRQDQWEDASGVSIFSCAFAFASPYLPSSARLPLLEIAHRATSRSSSRVKTQPGVSNGMSTKSLGEVFAPAARRDDGGEGFTSAAIGRLSTPAVGSGVVFSPRGWSPGRARAIEQQETTPRVQFNSGSRAVPRGRSRSHTSRASPPPHAPASKRAMKTFSFGNTGLVNTPT</sequence>
<evidence type="ECO:0000256" key="2">
    <source>
        <dbReference type="SAM" id="Phobius"/>
    </source>
</evidence>
<feature type="transmembrane region" description="Helical" evidence="2">
    <location>
        <begin position="118"/>
        <end position="138"/>
    </location>
</feature>
<evidence type="ECO:0000256" key="1">
    <source>
        <dbReference type="SAM" id="MobiDB-lite"/>
    </source>
</evidence>
<keyword evidence="2" id="KW-0812">Transmembrane</keyword>
<feature type="region of interest" description="Disordered" evidence="1">
    <location>
        <begin position="144"/>
        <end position="262"/>
    </location>
</feature>
<feature type="compositionally biased region" description="Low complexity" evidence="1">
    <location>
        <begin position="199"/>
        <end position="222"/>
    </location>
</feature>
<keyword evidence="4" id="KW-1185">Reference proteome</keyword>
<keyword evidence="2" id="KW-1133">Transmembrane helix</keyword>
<evidence type="ECO:0008006" key="5">
    <source>
        <dbReference type="Google" id="ProtNLM"/>
    </source>
</evidence>
<accession>A0A4P9WAZ3</accession>
<feature type="region of interest" description="Disordered" evidence="1">
    <location>
        <begin position="367"/>
        <end position="430"/>
    </location>
</feature>
<feature type="compositionally biased region" description="Polar residues" evidence="1">
    <location>
        <begin position="374"/>
        <end position="387"/>
    </location>
</feature>
<reference evidence="4" key="1">
    <citation type="journal article" date="2018" name="Nat. Microbiol.">
        <title>Leveraging single-cell genomics to expand the fungal tree of life.</title>
        <authorList>
            <person name="Ahrendt S.R."/>
            <person name="Quandt C.A."/>
            <person name="Ciobanu D."/>
            <person name="Clum A."/>
            <person name="Salamov A."/>
            <person name="Andreopoulos B."/>
            <person name="Cheng J.F."/>
            <person name="Woyke T."/>
            <person name="Pelin A."/>
            <person name="Henrissat B."/>
            <person name="Reynolds N.K."/>
            <person name="Benny G.L."/>
            <person name="Smith M.E."/>
            <person name="James T.Y."/>
            <person name="Grigoriev I.V."/>
        </authorList>
    </citation>
    <scope>NUCLEOTIDE SEQUENCE [LARGE SCALE GENOMIC DNA]</scope>
</reference>
<dbReference type="Proteomes" id="UP000269721">
    <property type="component" value="Unassembled WGS sequence"/>
</dbReference>
<evidence type="ECO:0000313" key="3">
    <source>
        <dbReference type="EMBL" id="RKO87426.1"/>
    </source>
</evidence>
<evidence type="ECO:0000313" key="4">
    <source>
        <dbReference type="Proteomes" id="UP000269721"/>
    </source>
</evidence>
<protein>
    <recommendedName>
        <fullName evidence="5">Transmembrane protein</fullName>
    </recommendedName>
</protein>
<dbReference type="EMBL" id="KZ997431">
    <property type="protein sequence ID" value="RKO87426.1"/>
    <property type="molecule type" value="Genomic_DNA"/>
</dbReference>
<feature type="compositionally biased region" description="Polar residues" evidence="1">
    <location>
        <begin position="419"/>
        <end position="430"/>
    </location>
</feature>
<name>A0A4P9WAZ3_9FUNG</name>
<proteinExistence type="predicted"/>
<keyword evidence="2" id="KW-0472">Membrane</keyword>
<organism evidence="3 4">
    <name type="scientific">Blyttiomyces helicus</name>
    <dbReference type="NCBI Taxonomy" id="388810"/>
    <lineage>
        <taxon>Eukaryota</taxon>
        <taxon>Fungi</taxon>
        <taxon>Fungi incertae sedis</taxon>
        <taxon>Chytridiomycota</taxon>
        <taxon>Chytridiomycota incertae sedis</taxon>
        <taxon>Chytridiomycetes</taxon>
        <taxon>Chytridiomycetes incertae sedis</taxon>
        <taxon>Blyttiomyces</taxon>
    </lineage>
</organism>
<gene>
    <name evidence="3" type="ORF">BDK51DRAFT_40831</name>
</gene>
<feature type="compositionally biased region" description="Pro residues" evidence="1">
    <location>
        <begin position="223"/>
        <end position="237"/>
    </location>
</feature>
<dbReference type="AlphaFoldDB" id="A0A4P9WAZ3"/>